<reference evidence="3" key="1">
    <citation type="submission" date="2017-06" db="EMBL/GenBank/DDBJ databases">
        <title>Genome analysis of Fimbriiglobus ruber SP5, the first member of the order Planctomycetales with confirmed chitinolytic capability.</title>
        <authorList>
            <person name="Ravin N.V."/>
            <person name="Rakitin A.L."/>
            <person name="Ivanova A.A."/>
            <person name="Beletsky A.V."/>
            <person name="Kulichevskaya I.S."/>
            <person name="Mardanov A.V."/>
            <person name="Dedysh S.N."/>
        </authorList>
    </citation>
    <scope>NUCLEOTIDE SEQUENCE [LARGE SCALE GENOMIC DNA]</scope>
    <source>
        <strain evidence="3">SP5</strain>
    </source>
</reference>
<dbReference type="EMBL" id="NIDE01000009">
    <property type="protein sequence ID" value="OWK39760.1"/>
    <property type="molecule type" value="Genomic_DNA"/>
</dbReference>
<evidence type="ECO:0000313" key="2">
    <source>
        <dbReference type="EMBL" id="OWK39760.1"/>
    </source>
</evidence>
<feature type="region of interest" description="Disordered" evidence="1">
    <location>
        <begin position="1"/>
        <end position="42"/>
    </location>
</feature>
<feature type="compositionally biased region" description="Low complexity" evidence="1">
    <location>
        <begin position="1"/>
        <end position="11"/>
    </location>
</feature>
<comment type="caution">
    <text evidence="2">The sequence shown here is derived from an EMBL/GenBank/DDBJ whole genome shotgun (WGS) entry which is preliminary data.</text>
</comment>
<dbReference type="Proteomes" id="UP000214646">
    <property type="component" value="Unassembled WGS sequence"/>
</dbReference>
<name>A0A225DDY4_9BACT</name>
<organism evidence="2 3">
    <name type="scientific">Fimbriiglobus ruber</name>
    <dbReference type="NCBI Taxonomy" id="1908690"/>
    <lineage>
        <taxon>Bacteria</taxon>
        <taxon>Pseudomonadati</taxon>
        <taxon>Planctomycetota</taxon>
        <taxon>Planctomycetia</taxon>
        <taxon>Gemmatales</taxon>
        <taxon>Gemmataceae</taxon>
        <taxon>Fimbriiglobus</taxon>
    </lineage>
</organism>
<evidence type="ECO:0000256" key="1">
    <source>
        <dbReference type="SAM" id="MobiDB-lite"/>
    </source>
</evidence>
<accession>A0A225DDY4</accession>
<proteinExistence type="predicted"/>
<dbReference type="AlphaFoldDB" id="A0A225DDY4"/>
<protein>
    <submittedName>
        <fullName evidence="2">Uncharacterized protein</fullName>
    </submittedName>
</protein>
<keyword evidence="3" id="KW-1185">Reference proteome</keyword>
<evidence type="ECO:0000313" key="3">
    <source>
        <dbReference type="Proteomes" id="UP000214646"/>
    </source>
</evidence>
<gene>
    <name evidence="2" type="ORF">FRUB_05650</name>
</gene>
<sequence length="42" mass="4475">MAASAARADVASGPDFYLHPRSGKPSSREPRHQLLLPVGDDT</sequence>